<organism evidence="1 2">
    <name type="scientific">Massilimicrobiota timonensis</name>
    <dbReference type="NCBI Taxonomy" id="1776392"/>
    <lineage>
        <taxon>Bacteria</taxon>
        <taxon>Bacillati</taxon>
        <taxon>Bacillota</taxon>
        <taxon>Erysipelotrichia</taxon>
        <taxon>Erysipelotrichales</taxon>
        <taxon>Erysipelotrichaceae</taxon>
        <taxon>Massilimicrobiota</taxon>
    </lineage>
</organism>
<sequence length="83" mass="9408">MSIGDKFTGLDMEELISKPLKAADEAQKRLDQSTSEFIKEVGFDDQHTKCPLLSLVPIPNLHIDDINVEFDMEIKENKTDENS</sequence>
<protein>
    <submittedName>
        <fullName evidence="1">DUF2589 domain-containing protein</fullName>
    </submittedName>
</protein>
<comment type="caution">
    <text evidence="1">The sequence shown here is derived from an EMBL/GenBank/DDBJ whole genome shotgun (WGS) entry which is preliminary data.</text>
</comment>
<proteinExistence type="predicted"/>
<dbReference type="Pfam" id="PF11655">
    <property type="entry name" value="DUF2589"/>
    <property type="match status" value="1"/>
</dbReference>
<dbReference type="Proteomes" id="UP001529275">
    <property type="component" value="Unassembled WGS sequence"/>
</dbReference>
<dbReference type="EMBL" id="JAUDCK010000053">
    <property type="protein sequence ID" value="MDM8196755.1"/>
    <property type="molecule type" value="Genomic_DNA"/>
</dbReference>
<dbReference type="InterPro" id="IPR024510">
    <property type="entry name" value="DUF2589"/>
</dbReference>
<accession>A0ABT7UMF3</accession>
<evidence type="ECO:0000313" key="1">
    <source>
        <dbReference type="EMBL" id="MDM8196755.1"/>
    </source>
</evidence>
<keyword evidence="2" id="KW-1185">Reference proteome</keyword>
<evidence type="ECO:0000313" key="2">
    <source>
        <dbReference type="Proteomes" id="UP001529275"/>
    </source>
</evidence>
<gene>
    <name evidence="1" type="ORF">QUV98_10550</name>
</gene>
<dbReference type="RefSeq" id="WP_289528190.1">
    <property type="nucleotide sequence ID" value="NZ_JAUDCK010000053.1"/>
</dbReference>
<reference evidence="2" key="1">
    <citation type="submission" date="2023-06" db="EMBL/GenBank/DDBJ databases">
        <title>Identification and characterization of horizontal gene transfer across gut microbiota members of farm animals based on homology search.</title>
        <authorList>
            <person name="Zeman M."/>
            <person name="Kubasova T."/>
            <person name="Jahodarova E."/>
            <person name="Nykrynova M."/>
            <person name="Rychlik I."/>
        </authorList>
    </citation>
    <scope>NUCLEOTIDE SEQUENCE [LARGE SCALE GENOMIC DNA]</scope>
    <source>
        <strain evidence="2">ET341</strain>
    </source>
</reference>
<reference evidence="1 2" key="2">
    <citation type="submission" date="2023-06" db="EMBL/GenBank/DDBJ databases">
        <authorList>
            <person name="Zeman M."/>
            <person name="Kubasova T."/>
            <person name="Jahodarova E."/>
            <person name="Nykrynova M."/>
            <person name="Rychlik I."/>
        </authorList>
    </citation>
    <scope>NUCLEOTIDE SEQUENCE [LARGE SCALE GENOMIC DNA]</scope>
    <source>
        <strain evidence="1 2">ET341</strain>
    </source>
</reference>
<name>A0ABT7UMF3_9FIRM</name>